<proteinExistence type="inferred from homology"/>
<dbReference type="GO" id="GO:0006351">
    <property type="term" value="P:DNA-templated transcription"/>
    <property type="evidence" value="ECO:0007669"/>
    <property type="project" value="TreeGrafter"/>
</dbReference>
<dbReference type="Gene3D" id="1.10.10.10">
    <property type="entry name" value="Winged helix-like DNA-binding domain superfamily/Winged helix DNA-binding domain"/>
    <property type="match status" value="1"/>
</dbReference>
<dbReference type="FunFam" id="1.10.10.10:FF:000001">
    <property type="entry name" value="LysR family transcriptional regulator"/>
    <property type="match status" value="1"/>
</dbReference>
<dbReference type="GO" id="GO:0043565">
    <property type="term" value="F:sequence-specific DNA binding"/>
    <property type="evidence" value="ECO:0007669"/>
    <property type="project" value="TreeGrafter"/>
</dbReference>
<dbReference type="InterPro" id="IPR036390">
    <property type="entry name" value="WH_DNA-bd_sf"/>
</dbReference>
<dbReference type="PANTHER" id="PTHR30537">
    <property type="entry name" value="HTH-TYPE TRANSCRIPTIONAL REGULATOR"/>
    <property type="match status" value="1"/>
</dbReference>
<comment type="similarity">
    <text evidence="1">Belongs to the LysR transcriptional regulatory family.</text>
</comment>
<reference evidence="6" key="1">
    <citation type="submission" date="2018-06" db="EMBL/GenBank/DDBJ databases">
        <authorList>
            <person name="Zhirakovskaya E."/>
        </authorList>
    </citation>
    <scope>NUCLEOTIDE SEQUENCE</scope>
</reference>
<dbReference type="InterPro" id="IPR036388">
    <property type="entry name" value="WH-like_DNA-bd_sf"/>
</dbReference>
<evidence type="ECO:0000256" key="1">
    <source>
        <dbReference type="ARBA" id="ARBA00009437"/>
    </source>
</evidence>
<dbReference type="InterPro" id="IPR058163">
    <property type="entry name" value="LysR-type_TF_proteobact-type"/>
</dbReference>
<evidence type="ECO:0000256" key="2">
    <source>
        <dbReference type="ARBA" id="ARBA00023015"/>
    </source>
</evidence>
<keyword evidence="4" id="KW-0804">Transcription</keyword>
<dbReference type="SUPFAM" id="SSF53850">
    <property type="entry name" value="Periplasmic binding protein-like II"/>
    <property type="match status" value="1"/>
</dbReference>
<dbReference type="Pfam" id="PF03466">
    <property type="entry name" value="LysR_substrate"/>
    <property type="match status" value="1"/>
</dbReference>
<evidence type="ECO:0000256" key="3">
    <source>
        <dbReference type="ARBA" id="ARBA00023125"/>
    </source>
</evidence>
<dbReference type="PROSITE" id="PS50931">
    <property type="entry name" value="HTH_LYSR"/>
    <property type="match status" value="1"/>
</dbReference>
<dbReference type="InterPro" id="IPR005119">
    <property type="entry name" value="LysR_subst-bd"/>
</dbReference>
<accession>A0A3B0ZN54</accession>
<dbReference type="Gene3D" id="3.40.190.290">
    <property type="match status" value="1"/>
</dbReference>
<feature type="domain" description="HTH lysR-type" evidence="5">
    <location>
        <begin position="2"/>
        <end position="59"/>
    </location>
</feature>
<dbReference type="EMBL" id="UOFR01000001">
    <property type="protein sequence ID" value="VAW90600.1"/>
    <property type="molecule type" value="Genomic_DNA"/>
</dbReference>
<protein>
    <submittedName>
        <fullName evidence="6">Transcriptional regulator, LysR family</fullName>
    </submittedName>
</protein>
<keyword evidence="2" id="KW-0805">Transcription regulation</keyword>
<sequence>MLKTEELQAFVKIVDASTITAAAERLGLAKSAVSRRLSELEDELGVELFHRTTRKLTLTDSGRGFYQRSIRILADLDEAQNAVSQAHHELSGQLRVAAPFSFGVQHLGPAIIEFQQLHPKLNFDIDFNDRQIDLIQEGFDLGIRIANLKDSSLIARKLASLSTVVCASPKYLTVHGTPSTPEDLADHHCLTYRYLDNPDHWSFVDLQGQIQTIKVPKVMQVNNGDFMRRAAIAGLGVLRQPTFIAYESIAKGELVPILEDYTIPHINAYAIYPPTRHLSQRVRTFIDFLLERFAGVPYWEKCLT</sequence>
<name>A0A3B0ZN54_9ZZZZ</name>
<dbReference type="InterPro" id="IPR000847">
    <property type="entry name" value="LysR_HTH_N"/>
</dbReference>
<evidence type="ECO:0000313" key="6">
    <source>
        <dbReference type="EMBL" id="VAW90600.1"/>
    </source>
</evidence>
<dbReference type="Pfam" id="PF00126">
    <property type="entry name" value="HTH_1"/>
    <property type="match status" value="1"/>
</dbReference>
<dbReference type="GO" id="GO:0003700">
    <property type="term" value="F:DNA-binding transcription factor activity"/>
    <property type="evidence" value="ECO:0007669"/>
    <property type="project" value="InterPro"/>
</dbReference>
<dbReference type="AlphaFoldDB" id="A0A3B0ZN54"/>
<evidence type="ECO:0000256" key="4">
    <source>
        <dbReference type="ARBA" id="ARBA00023163"/>
    </source>
</evidence>
<dbReference type="CDD" id="cd08422">
    <property type="entry name" value="PBP2_CrgA_like"/>
    <property type="match status" value="1"/>
</dbReference>
<gene>
    <name evidence="6" type="ORF">MNBD_GAMMA21-41</name>
</gene>
<dbReference type="SUPFAM" id="SSF46785">
    <property type="entry name" value="Winged helix' DNA-binding domain"/>
    <property type="match status" value="1"/>
</dbReference>
<dbReference type="PANTHER" id="PTHR30537:SF5">
    <property type="entry name" value="HTH-TYPE TRANSCRIPTIONAL ACTIVATOR TTDR-RELATED"/>
    <property type="match status" value="1"/>
</dbReference>
<organism evidence="6">
    <name type="scientific">hydrothermal vent metagenome</name>
    <dbReference type="NCBI Taxonomy" id="652676"/>
    <lineage>
        <taxon>unclassified sequences</taxon>
        <taxon>metagenomes</taxon>
        <taxon>ecological metagenomes</taxon>
    </lineage>
</organism>
<dbReference type="PRINTS" id="PR00039">
    <property type="entry name" value="HTHLYSR"/>
</dbReference>
<dbReference type="FunFam" id="3.40.190.290:FF:000001">
    <property type="entry name" value="Transcriptional regulator, LysR family"/>
    <property type="match status" value="1"/>
</dbReference>
<evidence type="ECO:0000259" key="5">
    <source>
        <dbReference type="PROSITE" id="PS50931"/>
    </source>
</evidence>
<keyword evidence="3" id="KW-0238">DNA-binding</keyword>